<comment type="caution">
    <text evidence="3">The sequence shown here is derived from an EMBL/GenBank/DDBJ whole genome shotgun (WGS) entry which is preliminary data.</text>
</comment>
<dbReference type="Pfam" id="PF04012">
    <property type="entry name" value="PspA_IM30"/>
    <property type="match status" value="1"/>
</dbReference>
<dbReference type="RefSeq" id="WP_377468519.1">
    <property type="nucleotide sequence ID" value="NZ_JBHLWN010000020.1"/>
</dbReference>
<evidence type="ECO:0000256" key="2">
    <source>
        <dbReference type="SAM" id="Coils"/>
    </source>
</evidence>
<comment type="similarity">
    <text evidence="1">Belongs to the PspA/Vipp/IM30 family.</text>
</comment>
<name>A0ABV6DG06_9BACL</name>
<dbReference type="InterPro" id="IPR007157">
    <property type="entry name" value="PspA_VIPP1"/>
</dbReference>
<dbReference type="PANTHER" id="PTHR31088">
    <property type="entry name" value="MEMBRANE-ASSOCIATED PROTEIN VIPP1, CHLOROPLASTIC"/>
    <property type="match status" value="1"/>
</dbReference>
<dbReference type="Proteomes" id="UP001589776">
    <property type="component" value="Unassembled WGS sequence"/>
</dbReference>
<dbReference type="PANTHER" id="PTHR31088:SF6">
    <property type="entry name" value="PHAGE SHOCK PROTEIN A"/>
    <property type="match status" value="1"/>
</dbReference>
<feature type="coiled-coil region" evidence="2">
    <location>
        <begin position="101"/>
        <end position="142"/>
    </location>
</feature>
<sequence>MGIFSRVKSIALADIHDALDRMEDPVNMVKQYIREVQEQIDKVRTTLAGHLFTETQCEALVNRTEELVAKRTRQAELAVDRGEDAIAELAIQEKLVQVQKLEMYREQYEAVKAQTAALLEQLRELQATREALVQKHEALAARAEAARTIRDVNRVIHSFDAQKMNGALAGMEQQVWRWEAEAKASRAVNQLMGGSAVQERERKLRADVMEELAMLKEQRKQA</sequence>
<accession>A0ABV6DG06</accession>
<protein>
    <submittedName>
        <fullName evidence="3">PspA/IM30 family protein</fullName>
    </submittedName>
</protein>
<evidence type="ECO:0000256" key="1">
    <source>
        <dbReference type="ARBA" id="ARBA00043985"/>
    </source>
</evidence>
<keyword evidence="4" id="KW-1185">Reference proteome</keyword>
<organism evidence="3 4">
    <name type="scientific">Paenibacillus chartarius</name>
    <dbReference type="NCBI Taxonomy" id="747481"/>
    <lineage>
        <taxon>Bacteria</taxon>
        <taxon>Bacillati</taxon>
        <taxon>Bacillota</taxon>
        <taxon>Bacilli</taxon>
        <taxon>Bacillales</taxon>
        <taxon>Paenibacillaceae</taxon>
        <taxon>Paenibacillus</taxon>
    </lineage>
</organism>
<gene>
    <name evidence="3" type="ORF">ACFFK0_03545</name>
</gene>
<evidence type="ECO:0000313" key="4">
    <source>
        <dbReference type="Proteomes" id="UP001589776"/>
    </source>
</evidence>
<reference evidence="3 4" key="1">
    <citation type="submission" date="2024-09" db="EMBL/GenBank/DDBJ databases">
        <authorList>
            <person name="Sun Q."/>
            <person name="Mori K."/>
        </authorList>
    </citation>
    <scope>NUCLEOTIDE SEQUENCE [LARGE SCALE GENOMIC DNA]</scope>
    <source>
        <strain evidence="3 4">CCM 7759</strain>
    </source>
</reference>
<keyword evidence="2" id="KW-0175">Coiled coil</keyword>
<dbReference type="EMBL" id="JBHLWN010000020">
    <property type="protein sequence ID" value="MFC0211532.1"/>
    <property type="molecule type" value="Genomic_DNA"/>
</dbReference>
<proteinExistence type="inferred from homology"/>
<evidence type="ECO:0000313" key="3">
    <source>
        <dbReference type="EMBL" id="MFC0211532.1"/>
    </source>
</evidence>